<accession>A0A4Y7PPW5</accession>
<sequence>MSAKQVHRYTQTARWYKKSEDALLTDSSTRLVPTPDPATAVNHVTNAASTSVNQNKRWRRTFIRKRNASCGRTTQQDERGGRRAFVDRYDHHVNGRSETYTRVIPCMAFLPLGGSTVASAGAGAGAGAVTVSTGAVALRVMPTRGLPTANATGERWRVAARRSERLAGISIYLGLRAMWVLLYVVDSRSRRG</sequence>
<organism evidence="2 3">
    <name type="scientific">Rickenella mellea</name>
    <dbReference type="NCBI Taxonomy" id="50990"/>
    <lineage>
        <taxon>Eukaryota</taxon>
        <taxon>Fungi</taxon>
        <taxon>Dikarya</taxon>
        <taxon>Basidiomycota</taxon>
        <taxon>Agaricomycotina</taxon>
        <taxon>Agaricomycetes</taxon>
        <taxon>Hymenochaetales</taxon>
        <taxon>Rickenellaceae</taxon>
        <taxon>Rickenella</taxon>
    </lineage>
</organism>
<keyword evidence="1" id="KW-0472">Membrane</keyword>
<keyword evidence="1" id="KW-0812">Transmembrane</keyword>
<evidence type="ECO:0000313" key="2">
    <source>
        <dbReference type="EMBL" id="TDL17225.1"/>
    </source>
</evidence>
<dbReference type="AlphaFoldDB" id="A0A4Y7PPW5"/>
<evidence type="ECO:0000313" key="3">
    <source>
        <dbReference type="Proteomes" id="UP000294933"/>
    </source>
</evidence>
<keyword evidence="3" id="KW-1185">Reference proteome</keyword>
<dbReference type="EMBL" id="ML170225">
    <property type="protein sequence ID" value="TDL17225.1"/>
    <property type="molecule type" value="Genomic_DNA"/>
</dbReference>
<name>A0A4Y7PPW5_9AGAM</name>
<protein>
    <submittedName>
        <fullName evidence="2">Uncharacterized protein</fullName>
    </submittedName>
</protein>
<reference evidence="2 3" key="1">
    <citation type="submission" date="2018-06" db="EMBL/GenBank/DDBJ databases">
        <title>A transcriptomic atlas of mushroom development highlights an independent origin of complex multicellularity.</title>
        <authorList>
            <consortium name="DOE Joint Genome Institute"/>
            <person name="Krizsan K."/>
            <person name="Almasi E."/>
            <person name="Merenyi Z."/>
            <person name="Sahu N."/>
            <person name="Viragh M."/>
            <person name="Koszo T."/>
            <person name="Mondo S."/>
            <person name="Kiss B."/>
            <person name="Balint B."/>
            <person name="Kues U."/>
            <person name="Barry K."/>
            <person name="Hegedus J.C."/>
            <person name="Henrissat B."/>
            <person name="Johnson J."/>
            <person name="Lipzen A."/>
            <person name="Ohm R."/>
            <person name="Nagy I."/>
            <person name="Pangilinan J."/>
            <person name="Yan J."/>
            <person name="Xiong Y."/>
            <person name="Grigoriev I.V."/>
            <person name="Hibbett D.S."/>
            <person name="Nagy L.G."/>
        </authorList>
    </citation>
    <scope>NUCLEOTIDE SEQUENCE [LARGE SCALE GENOMIC DNA]</scope>
    <source>
        <strain evidence="2 3">SZMC22713</strain>
    </source>
</reference>
<proteinExistence type="predicted"/>
<dbReference type="Proteomes" id="UP000294933">
    <property type="component" value="Unassembled WGS sequence"/>
</dbReference>
<feature type="transmembrane region" description="Helical" evidence="1">
    <location>
        <begin position="166"/>
        <end position="185"/>
    </location>
</feature>
<dbReference type="VEuPathDB" id="FungiDB:BD410DRAFT_579983"/>
<keyword evidence="1" id="KW-1133">Transmembrane helix</keyword>
<gene>
    <name evidence="2" type="ORF">BD410DRAFT_579983</name>
</gene>
<evidence type="ECO:0000256" key="1">
    <source>
        <dbReference type="SAM" id="Phobius"/>
    </source>
</evidence>